<comment type="caution">
    <text evidence="2">The sequence shown here is derived from an EMBL/GenBank/DDBJ whole genome shotgun (WGS) entry which is preliminary data.</text>
</comment>
<evidence type="ECO:0008006" key="3">
    <source>
        <dbReference type="Google" id="ProtNLM"/>
    </source>
</evidence>
<protein>
    <recommendedName>
        <fullName evidence="3">Large polyvalent protein associated domain-containing protein</fullName>
    </recommendedName>
</protein>
<keyword evidence="1" id="KW-0175">Coiled coil</keyword>
<evidence type="ECO:0000313" key="2">
    <source>
        <dbReference type="EMBL" id="KKM20987.1"/>
    </source>
</evidence>
<organism evidence="2">
    <name type="scientific">marine sediment metagenome</name>
    <dbReference type="NCBI Taxonomy" id="412755"/>
    <lineage>
        <taxon>unclassified sequences</taxon>
        <taxon>metagenomes</taxon>
        <taxon>ecological metagenomes</taxon>
    </lineage>
</organism>
<dbReference type="EMBL" id="LAZR01013653">
    <property type="protein sequence ID" value="KKM20987.1"/>
    <property type="molecule type" value="Genomic_DNA"/>
</dbReference>
<feature type="coiled-coil region" evidence="1">
    <location>
        <begin position="589"/>
        <end position="638"/>
    </location>
</feature>
<proteinExistence type="predicted"/>
<name>A0A0F9I0I6_9ZZZZ</name>
<reference evidence="2" key="1">
    <citation type="journal article" date="2015" name="Nature">
        <title>Complex archaea that bridge the gap between prokaryotes and eukaryotes.</title>
        <authorList>
            <person name="Spang A."/>
            <person name="Saw J.H."/>
            <person name="Jorgensen S.L."/>
            <person name="Zaremba-Niedzwiedzka K."/>
            <person name="Martijn J."/>
            <person name="Lind A.E."/>
            <person name="van Eijk R."/>
            <person name="Schleper C."/>
            <person name="Guy L."/>
            <person name="Ettema T.J."/>
        </authorList>
    </citation>
    <scope>NUCLEOTIDE SEQUENCE</scope>
</reference>
<evidence type="ECO:0000256" key="1">
    <source>
        <dbReference type="SAM" id="Coils"/>
    </source>
</evidence>
<sequence>IIQSPEDIFRVGRDGITNIGDLTPQQMKFINNIRSSLDQIRAFEAFMGVEVKEFGEEMGRYFPRKVVEANTLAEKEAIIRELGEKLTYEKFFQKDRQFTTMWEGMTNGVRYGDGITQNVVARIRAGQMAALDRETAKFLGDKGLQSQWEALVTQAQKGIHFPGFNMVEQINNFARPMVTNIDLGFFGLQLVPAFFRNPPAALRGALMGLDSLLTDGRLYAGYIKKNMNDGTMQRFFNAGGIWNQSEFSFEFLAKGGGWGAKALSSKPLGVPIGPFMNRFGGAYTNALNVATLETFKGMVGVNDVLFRLLGNRRATALITEAFGGFKISGKTSEQMAASVANKLTLRTNAAVLGVARAQSQVERLTLFAPGYYRAMFGLLGDTMQGGLRGAEARRSLGQMIIGFLGLNLALEKTLGFSVGIDPRENDFMLGTVGALKVGVGGPFVSLMRLAGKTVTENHEGELIDLGLPFGLGLNPDLMQFDVNDNPILRWGRGKLSPVASLIADELDGQTFMFDKLDSPLDHLENMVRRVTPFFIQAGIEAYTKDVAIKDIVLATGLEFAAGARTFPVGAFEIRNGIRNEGAKKLYPKIGNYKDLNDAQKAKVRELEEVKEADAVAEKEALERDFEGAEEKSELKEAMRQYDEDGEVLDVNGNVGWNQFTTQTEDDTLFGRGELEGQDWIARFQDRQKERATFYAAFKLAKGIAFEGEIGGPVDKAIGAYFDVKPEQFLDARGEPDWDAYFVEKDGKYLEAVKIGGQDVGTFLRPPETNETVRVFREVQDRRRELKELPKYRFLDVEGSAKVDELLQRVQERTAQLREQGTRITHKQFLKNILLKLPRDHPMFTIVAVAFMRKTDKKEEVWNPDRDQVVLDNPAMVKYYISTWTNMSDTNKLKFLDLYGTQYFSNQRIIDEGLESVPRTGIGVSLTATSGELLEESRGKVSARLAGKKTETTLGGRLP</sequence>
<dbReference type="AlphaFoldDB" id="A0A0F9I0I6"/>
<gene>
    <name evidence="2" type="ORF">LCGC14_1639950</name>
</gene>
<feature type="non-terminal residue" evidence="2">
    <location>
        <position position="1"/>
    </location>
</feature>
<accession>A0A0F9I0I6</accession>